<reference evidence="2" key="1">
    <citation type="submission" date="2014-12" db="EMBL/GenBank/DDBJ databases">
        <title>Insight into the proteome of Arion vulgaris.</title>
        <authorList>
            <person name="Aradska J."/>
            <person name="Bulat T."/>
            <person name="Smidak R."/>
            <person name="Sarate P."/>
            <person name="Gangsoo J."/>
            <person name="Sialana F."/>
            <person name="Bilban M."/>
            <person name="Lubec G."/>
        </authorList>
    </citation>
    <scope>NUCLEOTIDE SEQUENCE</scope>
    <source>
        <tissue evidence="2">Skin</tissue>
    </source>
</reference>
<keyword evidence="1" id="KW-0472">Membrane</keyword>
<protein>
    <submittedName>
        <fullName evidence="2">Uncharacterized protein</fullName>
    </submittedName>
</protein>
<organism evidence="2">
    <name type="scientific">Arion vulgaris</name>
    <dbReference type="NCBI Taxonomy" id="1028688"/>
    <lineage>
        <taxon>Eukaryota</taxon>
        <taxon>Metazoa</taxon>
        <taxon>Spiralia</taxon>
        <taxon>Lophotrochozoa</taxon>
        <taxon>Mollusca</taxon>
        <taxon>Gastropoda</taxon>
        <taxon>Heterobranchia</taxon>
        <taxon>Euthyneura</taxon>
        <taxon>Panpulmonata</taxon>
        <taxon>Eupulmonata</taxon>
        <taxon>Stylommatophora</taxon>
        <taxon>Helicina</taxon>
        <taxon>Arionoidea</taxon>
        <taxon>Arionidae</taxon>
        <taxon>Arion</taxon>
    </lineage>
</organism>
<keyword evidence="1" id="KW-1133">Transmembrane helix</keyword>
<gene>
    <name evidence="2" type="primary">ORF106585</name>
</gene>
<sequence length="74" mass="8644">MPTLTVYVINLLMFSYYISQTVKFCVQLAHKPKFRRKTSFNNCADKNESNLQELFVSTFNHLPQPEVGKQTTQE</sequence>
<accession>A0A0B7ACT0</accession>
<keyword evidence="1" id="KW-0812">Transmembrane</keyword>
<dbReference type="AlphaFoldDB" id="A0A0B7ACT0"/>
<evidence type="ECO:0000256" key="1">
    <source>
        <dbReference type="SAM" id="Phobius"/>
    </source>
</evidence>
<proteinExistence type="predicted"/>
<name>A0A0B7ACT0_9EUPU</name>
<evidence type="ECO:0000313" key="2">
    <source>
        <dbReference type="EMBL" id="CEK77775.1"/>
    </source>
</evidence>
<feature type="transmembrane region" description="Helical" evidence="1">
    <location>
        <begin position="6"/>
        <end position="26"/>
    </location>
</feature>
<dbReference type="EMBL" id="HACG01030910">
    <property type="protein sequence ID" value="CEK77775.1"/>
    <property type="molecule type" value="Transcribed_RNA"/>
</dbReference>